<comment type="subcellular location">
    <subcellularLocation>
        <location evidence="1">Cell membrane</location>
        <topology evidence="1">Multi-pass membrane protein</topology>
    </subcellularLocation>
</comment>
<evidence type="ECO:0000256" key="5">
    <source>
        <dbReference type="ARBA" id="ARBA00022989"/>
    </source>
</evidence>
<feature type="transmembrane region" description="Helical" evidence="7">
    <location>
        <begin position="450"/>
        <end position="480"/>
    </location>
</feature>
<accession>A0A367LHM4</accession>
<evidence type="ECO:0000313" key="9">
    <source>
        <dbReference type="Proteomes" id="UP000253664"/>
    </source>
</evidence>
<feature type="transmembrane region" description="Helical" evidence="7">
    <location>
        <begin position="425"/>
        <end position="444"/>
    </location>
</feature>
<evidence type="ECO:0000256" key="7">
    <source>
        <dbReference type="SAM" id="Phobius"/>
    </source>
</evidence>
<keyword evidence="2" id="KW-0813">Transport</keyword>
<dbReference type="AlphaFoldDB" id="A0A367LHM4"/>
<feature type="transmembrane region" description="Helical" evidence="7">
    <location>
        <begin position="145"/>
        <end position="166"/>
    </location>
</feature>
<reference evidence="8 9" key="1">
    <citation type="journal article" date="2015" name="BMC Genomics">
        <title>Insights from the genome of Ophiocordyceps polyrhachis-furcata to pathogenicity and host specificity in insect fungi.</title>
        <authorList>
            <person name="Wichadakul D."/>
            <person name="Kobmoo N."/>
            <person name="Ingsriswang S."/>
            <person name="Tangphatsornruang S."/>
            <person name="Chantasingh D."/>
            <person name="Luangsa-ard J.J."/>
            <person name="Eurwilaichitr L."/>
        </authorList>
    </citation>
    <scope>NUCLEOTIDE SEQUENCE [LARGE SCALE GENOMIC DNA]</scope>
    <source>
        <strain evidence="8 9">BCC 54312</strain>
    </source>
</reference>
<dbReference type="Proteomes" id="UP000253664">
    <property type="component" value="Unassembled WGS sequence"/>
</dbReference>
<keyword evidence="6 7" id="KW-0472">Membrane</keyword>
<dbReference type="EMBL" id="LKCN02000005">
    <property type="protein sequence ID" value="RCI13925.1"/>
    <property type="molecule type" value="Genomic_DNA"/>
</dbReference>
<evidence type="ECO:0000256" key="3">
    <source>
        <dbReference type="ARBA" id="ARBA00022475"/>
    </source>
</evidence>
<feature type="transmembrane region" description="Helical" evidence="7">
    <location>
        <begin position="244"/>
        <end position="263"/>
    </location>
</feature>
<protein>
    <submittedName>
        <fullName evidence="8">Uncharacterized protein</fullName>
    </submittedName>
</protein>
<dbReference type="STRING" id="1330021.A0A367LHM4"/>
<dbReference type="PANTHER" id="PTHR43549:SF2">
    <property type="entry name" value="MULTIDRUG RESISTANCE PROTEIN NORM-RELATED"/>
    <property type="match status" value="1"/>
</dbReference>
<organism evidence="8 9">
    <name type="scientific">Ophiocordyceps polyrhachis-furcata BCC 54312</name>
    <dbReference type="NCBI Taxonomy" id="1330021"/>
    <lineage>
        <taxon>Eukaryota</taxon>
        <taxon>Fungi</taxon>
        <taxon>Dikarya</taxon>
        <taxon>Ascomycota</taxon>
        <taxon>Pezizomycotina</taxon>
        <taxon>Sordariomycetes</taxon>
        <taxon>Hypocreomycetidae</taxon>
        <taxon>Hypocreales</taxon>
        <taxon>Ophiocordycipitaceae</taxon>
        <taxon>Ophiocordyceps</taxon>
    </lineage>
</organism>
<feature type="transmembrane region" description="Helical" evidence="7">
    <location>
        <begin position="35"/>
        <end position="56"/>
    </location>
</feature>
<keyword evidence="5 7" id="KW-1133">Transmembrane helix</keyword>
<dbReference type="InterPro" id="IPR052031">
    <property type="entry name" value="Membrane_Transporter-Flippase"/>
</dbReference>
<evidence type="ECO:0000256" key="6">
    <source>
        <dbReference type="ARBA" id="ARBA00023136"/>
    </source>
</evidence>
<dbReference type="OrthoDB" id="2119662at2759"/>
<feature type="transmembrane region" description="Helical" evidence="7">
    <location>
        <begin position="105"/>
        <end position="125"/>
    </location>
</feature>
<feature type="transmembrane region" description="Helical" evidence="7">
    <location>
        <begin position="394"/>
        <end position="413"/>
    </location>
</feature>
<sequence length="485" mass="53725">MNGNRETTRNPSPASIRSLGGRKLPGSFNTYTRAFLVNNLSFILPALYSSLVKLWIARIDPAMVATTDVFTYISVIAEVLNEGLPRASWSTIGDSSSDLPRRLRLTHTLILTQSLLGLILSLIIFGNATRFASIFVPDHARRLSIIYVQISSFSALTSALETATATATRALDEPDVPFVFNCVKFAANIVLDMLLISTFRVGSYQPTANLQAGIQLACNLASAFFGLGYFLWRNSSWRRPSTKPAFSAFLVLLRPGLFTFVESAVRNTLYLWLVSTIVSLGSLYATAWGVFNTIRWGLIMVPIHALEATTLTFVGHNWGLWCKDMENSPAGTCQRATIKSLYRITRPAFLSIGIALAYELPIYALISAVGARSFARYLSDDDGVAAVTARMWRTLDWCYILYAVSTQLAAVLLATKPRWFMWQSLASNILYVLPWATVCQVSHLDEHNAWTYHALVFGGSLVFSFICIPLVLAVLAWVLVRRGNT</sequence>
<keyword evidence="9" id="KW-1185">Reference proteome</keyword>
<dbReference type="PANTHER" id="PTHR43549">
    <property type="entry name" value="MULTIDRUG RESISTANCE PROTEIN YPNP-RELATED"/>
    <property type="match status" value="1"/>
</dbReference>
<dbReference type="GO" id="GO:0005886">
    <property type="term" value="C:plasma membrane"/>
    <property type="evidence" value="ECO:0007669"/>
    <property type="project" value="UniProtKB-SubCell"/>
</dbReference>
<name>A0A367LHM4_9HYPO</name>
<comment type="caution">
    <text evidence="8">The sequence shown here is derived from an EMBL/GenBank/DDBJ whole genome shotgun (WGS) entry which is preliminary data.</text>
</comment>
<keyword evidence="3" id="KW-1003">Cell membrane</keyword>
<proteinExistence type="predicted"/>
<feature type="transmembrane region" description="Helical" evidence="7">
    <location>
        <begin position="212"/>
        <end position="232"/>
    </location>
</feature>
<feature type="transmembrane region" description="Helical" evidence="7">
    <location>
        <begin position="348"/>
        <end position="374"/>
    </location>
</feature>
<feature type="transmembrane region" description="Helical" evidence="7">
    <location>
        <begin position="269"/>
        <end position="291"/>
    </location>
</feature>
<evidence type="ECO:0000256" key="2">
    <source>
        <dbReference type="ARBA" id="ARBA00022448"/>
    </source>
</evidence>
<evidence type="ECO:0000313" key="8">
    <source>
        <dbReference type="EMBL" id="RCI13925.1"/>
    </source>
</evidence>
<keyword evidence="4 7" id="KW-0812">Transmembrane</keyword>
<evidence type="ECO:0000256" key="1">
    <source>
        <dbReference type="ARBA" id="ARBA00004651"/>
    </source>
</evidence>
<evidence type="ECO:0000256" key="4">
    <source>
        <dbReference type="ARBA" id="ARBA00022692"/>
    </source>
</evidence>
<gene>
    <name evidence="8" type="ORF">L249_8144</name>
</gene>